<evidence type="ECO:0000313" key="2">
    <source>
        <dbReference type="EMBL" id="CRZ35367.1"/>
    </source>
</evidence>
<dbReference type="EMBL" id="CVTD020000024">
    <property type="protein sequence ID" value="CRZ35367.1"/>
    <property type="molecule type" value="Genomic_DNA"/>
</dbReference>
<name>A0A0H5SIN5_HERHM</name>
<dbReference type="PANTHER" id="PTHR22916:SF3">
    <property type="entry name" value="UDP-GLCNAC:BETAGAL BETA-1,3-N-ACETYLGLUCOSAMINYLTRANSFERASE-LIKE PROTEIN 1"/>
    <property type="match status" value="1"/>
</dbReference>
<proteinExistence type="predicted"/>
<dbReference type="SUPFAM" id="SSF53448">
    <property type="entry name" value="Nucleotide-diphospho-sugar transferases"/>
    <property type="match status" value="1"/>
</dbReference>
<protein>
    <recommendedName>
        <fullName evidence="1">Glycosyltransferase 2-like domain-containing protein</fullName>
    </recommendedName>
</protein>
<dbReference type="AlphaFoldDB" id="A0A0H5SIN5"/>
<dbReference type="InterPro" id="IPR001173">
    <property type="entry name" value="Glyco_trans_2-like"/>
</dbReference>
<dbReference type="GO" id="GO:0016758">
    <property type="term" value="F:hexosyltransferase activity"/>
    <property type="evidence" value="ECO:0007669"/>
    <property type="project" value="UniProtKB-ARBA"/>
</dbReference>
<keyword evidence="3" id="KW-1185">Reference proteome</keyword>
<dbReference type="CDD" id="cd00761">
    <property type="entry name" value="Glyco_tranf_GTA_type"/>
    <property type="match status" value="1"/>
</dbReference>
<sequence length="338" mass="39266">MKLLTAAVPCYNSAAYMRRAIDSLLSGGDCMEIIIVNDGSTDDTEKIALEYQEKYPDIVRVISQENGGHGEAVNTGLANATGLYFKVLDSDDWVNEEALKQVLDTLSELIADGNSPDLFITNYVYEKVGAKRKKIINYNWALPKKQIFTWDDIMHFRQSQNILMHSTIYRTKLLKECGLKLPKHTFYVDNIFVYQPLPYVKTMYYLDVNLYRYFIGREDQSVNEKIMIKRIDQQLKVTKIMIESHNLMQIKSKKLRNYMIKYLSMMMAICSVFLIKEGSNESLAKKEALWEYLKSYDKWLYKKIKSQILGRSMNLPGRFGQRVVEVGYSIARKIYGFN</sequence>
<dbReference type="InterPro" id="IPR029044">
    <property type="entry name" value="Nucleotide-diphossugar_trans"/>
</dbReference>
<evidence type="ECO:0000259" key="1">
    <source>
        <dbReference type="Pfam" id="PF00535"/>
    </source>
</evidence>
<gene>
    <name evidence="2" type="ORF">HHT355_2170</name>
</gene>
<feature type="domain" description="Glycosyltransferase 2-like" evidence="1">
    <location>
        <begin position="7"/>
        <end position="164"/>
    </location>
</feature>
<evidence type="ECO:0000313" key="3">
    <source>
        <dbReference type="Proteomes" id="UP000236497"/>
    </source>
</evidence>
<dbReference type="Pfam" id="PF00535">
    <property type="entry name" value="Glycos_transf_2"/>
    <property type="match status" value="1"/>
</dbReference>
<dbReference type="PANTHER" id="PTHR22916">
    <property type="entry name" value="GLYCOSYLTRANSFERASE"/>
    <property type="match status" value="1"/>
</dbReference>
<dbReference type="OrthoDB" id="396512at2"/>
<dbReference type="RefSeq" id="WP_103203454.1">
    <property type="nucleotide sequence ID" value="NZ_CVTD020000024.1"/>
</dbReference>
<reference evidence="2 3" key="1">
    <citation type="submission" date="2015-06" db="EMBL/GenBank/DDBJ databases">
        <authorList>
            <person name="Wibberg Daniel"/>
        </authorList>
    </citation>
    <scope>NUCLEOTIDE SEQUENCE [LARGE SCALE GENOMIC DNA]</scope>
    <source>
        <strain evidence="2 3">T3/55T</strain>
    </source>
</reference>
<organism evidence="2 3">
    <name type="scientific">Herbinix hemicellulosilytica</name>
    <dbReference type="NCBI Taxonomy" id="1564487"/>
    <lineage>
        <taxon>Bacteria</taxon>
        <taxon>Bacillati</taxon>
        <taxon>Bacillota</taxon>
        <taxon>Clostridia</taxon>
        <taxon>Lachnospirales</taxon>
        <taxon>Lachnospiraceae</taxon>
        <taxon>Herbinix</taxon>
    </lineage>
</organism>
<accession>A0A0H5SIN5</accession>
<dbReference type="Proteomes" id="UP000236497">
    <property type="component" value="Unassembled WGS sequence"/>
</dbReference>
<dbReference type="Gene3D" id="3.90.550.10">
    <property type="entry name" value="Spore Coat Polysaccharide Biosynthesis Protein SpsA, Chain A"/>
    <property type="match status" value="1"/>
</dbReference>